<feature type="compositionally biased region" description="Basic and acidic residues" evidence="6">
    <location>
        <begin position="95"/>
        <end position="112"/>
    </location>
</feature>
<evidence type="ECO:0000256" key="1">
    <source>
        <dbReference type="ARBA" id="ARBA00011073"/>
    </source>
</evidence>
<evidence type="ECO:0000313" key="8">
    <source>
        <dbReference type="EMBL" id="KAK6513677.1"/>
    </source>
</evidence>
<sequence length="476" mass="51565">MRKIQVGLEEIAIPPKALNVYIVGNSHLGHIAFDLTAVRGSMSDVLKFRKKFKRQLVSPIQTFPGNWSYNYPSQGSISINPSSPLPRDSQTRASSHGEKRPRDPAKTSKTDRTAVVGHAEAGNIAEMRQLSQPPGLSDAELQKFGKLGKMFWNYESPGKGQVVFVIDSGFGCDVRELRDVKYGEWIHAGSFPGDRKGPEKGRQYSQDDSLHGCVVISKIAGRLLGAAQDATIIPVTFSSGRPPGCHSALGVVDAFVKVYDQVRSVYKKTNCLVNLSLLLPIFYFKPIEQANLESFRSVYGLQPPFDSALHYLLKEFSKLPNVIVVISAGNYPGEEVRATPASLGGKAGLRKKVVVVGGTDLLGNNIFATDTFVKVSAPAQDVARPVLPVRGEKTSGIRGLSLKYGVGRGYSGTSFAAPLVTGVLAAMLSSGIPIDKVVDHMYKLAYPRVEGGPNVVYNGISTDRWKEEAVADALEF</sequence>
<dbReference type="PROSITE" id="PS00138">
    <property type="entry name" value="SUBTILASE_SER"/>
    <property type="match status" value="1"/>
</dbReference>
<dbReference type="PANTHER" id="PTHR43806">
    <property type="entry name" value="PEPTIDASE S8"/>
    <property type="match status" value="1"/>
</dbReference>
<dbReference type="Gene3D" id="3.40.50.200">
    <property type="entry name" value="Peptidase S8/S53 domain"/>
    <property type="match status" value="1"/>
</dbReference>
<dbReference type="GO" id="GO:0004252">
    <property type="term" value="F:serine-type endopeptidase activity"/>
    <property type="evidence" value="ECO:0007669"/>
    <property type="project" value="InterPro"/>
</dbReference>
<evidence type="ECO:0000256" key="4">
    <source>
        <dbReference type="ARBA" id="ARBA00022825"/>
    </source>
</evidence>
<comment type="similarity">
    <text evidence="1 5">Belongs to the peptidase S8 family.</text>
</comment>
<dbReference type="SUPFAM" id="SSF52743">
    <property type="entry name" value="Subtilisin-like"/>
    <property type="match status" value="1"/>
</dbReference>
<keyword evidence="4 5" id="KW-0720">Serine protease</keyword>
<evidence type="ECO:0000256" key="2">
    <source>
        <dbReference type="ARBA" id="ARBA00022670"/>
    </source>
</evidence>
<protein>
    <recommendedName>
        <fullName evidence="7">Peptidase S8/S53 domain-containing protein</fullName>
    </recommendedName>
</protein>
<keyword evidence="9" id="KW-1185">Reference proteome</keyword>
<dbReference type="PROSITE" id="PS00136">
    <property type="entry name" value="SUBTILASE_ASP"/>
    <property type="match status" value="1"/>
</dbReference>
<dbReference type="GO" id="GO:0006508">
    <property type="term" value="P:proteolysis"/>
    <property type="evidence" value="ECO:0007669"/>
    <property type="project" value="UniProtKB-KW"/>
</dbReference>
<evidence type="ECO:0000313" key="9">
    <source>
        <dbReference type="Proteomes" id="UP001307849"/>
    </source>
</evidence>
<evidence type="ECO:0000259" key="7">
    <source>
        <dbReference type="Pfam" id="PF00082"/>
    </source>
</evidence>
<dbReference type="InterPro" id="IPR050131">
    <property type="entry name" value="Peptidase_S8_subtilisin-like"/>
</dbReference>
<comment type="caution">
    <text evidence="8">The sequence shown here is derived from an EMBL/GenBank/DDBJ whole genome shotgun (WGS) entry which is preliminary data.</text>
</comment>
<dbReference type="Proteomes" id="UP001307849">
    <property type="component" value="Unassembled WGS sequence"/>
</dbReference>
<proteinExistence type="inferred from homology"/>
<dbReference type="InterPro" id="IPR000209">
    <property type="entry name" value="Peptidase_S8/S53_dom"/>
</dbReference>
<dbReference type="PANTHER" id="PTHR43806:SF11">
    <property type="entry name" value="CEREVISIN-RELATED"/>
    <property type="match status" value="1"/>
</dbReference>
<name>A0AAN8RTM8_9PEZI</name>
<keyword evidence="3 5" id="KW-0378">Hydrolase</keyword>
<feature type="domain" description="Peptidase S8/S53" evidence="7">
    <location>
        <begin position="158"/>
        <end position="429"/>
    </location>
</feature>
<evidence type="ECO:0000256" key="5">
    <source>
        <dbReference type="RuleBase" id="RU003355"/>
    </source>
</evidence>
<dbReference type="InterPro" id="IPR015500">
    <property type="entry name" value="Peptidase_S8_subtilisin-rel"/>
</dbReference>
<dbReference type="EMBL" id="JAVHJM010000005">
    <property type="protein sequence ID" value="KAK6513677.1"/>
    <property type="molecule type" value="Genomic_DNA"/>
</dbReference>
<dbReference type="InterPro" id="IPR036852">
    <property type="entry name" value="Peptidase_S8/S53_dom_sf"/>
</dbReference>
<keyword evidence="2 5" id="KW-0645">Protease</keyword>
<evidence type="ECO:0000256" key="3">
    <source>
        <dbReference type="ARBA" id="ARBA00022801"/>
    </source>
</evidence>
<dbReference type="InterPro" id="IPR023828">
    <property type="entry name" value="Peptidase_S8_Ser-AS"/>
</dbReference>
<feature type="region of interest" description="Disordered" evidence="6">
    <location>
        <begin position="78"/>
        <end position="112"/>
    </location>
</feature>
<accession>A0AAN8RTM8</accession>
<evidence type="ECO:0000256" key="6">
    <source>
        <dbReference type="SAM" id="MobiDB-lite"/>
    </source>
</evidence>
<organism evidence="8 9">
    <name type="scientific">Arthrobotrys conoides</name>
    <dbReference type="NCBI Taxonomy" id="74498"/>
    <lineage>
        <taxon>Eukaryota</taxon>
        <taxon>Fungi</taxon>
        <taxon>Dikarya</taxon>
        <taxon>Ascomycota</taxon>
        <taxon>Pezizomycotina</taxon>
        <taxon>Orbiliomycetes</taxon>
        <taxon>Orbiliales</taxon>
        <taxon>Orbiliaceae</taxon>
        <taxon>Arthrobotrys</taxon>
    </lineage>
</organism>
<gene>
    <name evidence="8" type="ORF">TWF506_008116</name>
</gene>
<dbReference type="CDD" id="cd00306">
    <property type="entry name" value="Peptidases_S8_S53"/>
    <property type="match status" value="1"/>
</dbReference>
<dbReference type="PRINTS" id="PR00723">
    <property type="entry name" value="SUBTILISIN"/>
</dbReference>
<reference evidence="8 9" key="1">
    <citation type="submission" date="2019-10" db="EMBL/GenBank/DDBJ databases">
        <authorList>
            <person name="Palmer J.M."/>
        </authorList>
    </citation>
    <scope>NUCLEOTIDE SEQUENCE [LARGE SCALE GENOMIC DNA]</scope>
    <source>
        <strain evidence="8 9">TWF506</strain>
    </source>
</reference>
<dbReference type="Pfam" id="PF00082">
    <property type="entry name" value="Peptidase_S8"/>
    <property type="match status" value="1"/>
</dbReference>
<dbReference type="AlphaFoldDB" id="A0AAN8RTM8"/>
<dbReference type="InterPro" id="IPR023827">
    <property type="entry name" value="Peptidase_S8_Asp-AS"/>
</dbReference>